<dbReference type="Proteomes" id="UP000450676">
    <property type="component" value="Unassembled WGS sequence"/>
</dbReference>
<dbReference type="GO" id="GO:0042619">
    <property type="term" value="P:poly-hydroxybutyrate biosynthetic process"/>
    <property type="evidence" value="ECO:0007669"/>
    <property type="project" value="InterPro"/>
</dbReference>
<dbReference type="RefSeq" id="WP_161071165.1">
    <property type="nucleotide sequence ID" value="NZ_WWCU01000004.1"/>
</dbReference>
<evidence type="ECO:0000313" key="6">
    <source>
        <dbReference type="Proteomes" id="UP000450676"/>
    </source>
</evidence>
<feature type="domain" description="Poly-beta-hydroxybutyrate polymerase N-terminal" evidence="3">
    <location>
        <begin position="88"/>
        <end position="260"/>
    </location>
</feature>
<dbReference type="GO" id="GO:0016746">
    <property type="term" value="F:acyltransferase activity"/>
    <property type="evidence" value="ECO:0007669"/>
    <property type="project" value="UniProtKB-KW"/>
</dbReference>
<evidence type="ECO:0000256" key="1">
    <source>
        <dbReference type="ARBA" id="ARBA00022679"/>
    </source>
</evidence>
<comment type="caution">
    <text evidence="5">The sequence shown here is derived from an EMBL/GenBank/DDBJ whole genome shotgun (WGS) entry which is preliminary data.</text>
</comment>
<dbReference type="Gene3D" id="3.40.50.1820">
    <property type="entry name" value="alpha/beta hydrolase"/>
    <property type="match status" value="1"/>
</dbReference>
<dbReference type="AlphaFoldDB" id="A0A7X4HAN3"/>
<keyword evidence="2" id="KW-0012">Acyltransferase</keyword>
<dbReference type="Pfam" id="PF12551">
    <property type="entry name" value="PHBC_N"/>
    <property type="match status" value="1"/>
</dbReference>
<dbReference type="InterPro" id="IPR029058">
    <property type="entry name" value="AB_hydrolase_fold"/>
</dbReference>
<dbReference type="PANTHER" id="PTHR36837">
    <property type="entry name" value="POLY(3-HYDROXYALKANOATE) POLYMERASE SUBUNIT PHAC"/>
    <property type="match status" value="1"/>
</dbReference>
<keyword evidence="1" id="KW-0808">Transferase</keyword>
<evidence type="ECO:0000313" key="5">
    <source>
        <dbReference type="EMBL" id="MYN06770.1"/>
    </source>
</evidence>
<keyword evidence="6" id="KW-1185">Reference proteome</keyword>
<dbReference type="InterPro" id="IPR051321">
    <property type="entry name" value="PHA/PHB_synthase"/>
</dbReference>
<evidence type="ECO:0000259" key="3">
    <source>
        <dbReference type="Pfam" id="PF07167"/>
    </source>
</evidence>
<evidence type="ECO:0000256" key="2">
    <source>
        <dbReference type="ARBA" id="ARBA00023315"/>
    </source>
</evidence>
<dbReference type="InterPro" id="IPR022211">
    <property type="entry name" value="PHBC_N"/>
</dbReference>
<organism evidence="5 6">
    <name type="scientific">Pseudoduganella aquatica</name>
    <dbReference type="NCBI Taxonomy" id="2660641"/>
    <lineage>
        <taxon>Bacteria</taxon>
        <taxon>Pseudomonadati</taxon>
        <taxon>Pseudomonadota</taxon>
        <taxon>Betaproteobacteria</taxon>
        <taxon>Burkholderiales</taxon>
        <taxon>Oxalobacteraceae</taxon>
        <taxon>Telluria group</taxon>
        <taxon>Pseudoduganella</taxon>
    </lineage>
</organism>
<keyword evidence="5" id="KW-0378">Hydrolase</keyword>
<sequence>MNTLPQVSANPLAAQAAAPATGGRNALDLYLQSLAARVTGGISPIAMQLAFQDWWQHLAVAPGKRAELASAWWRMLAIPVPQADAGADSRFADSAWRAWPFAAYAQGFKQLEQFWSQATSGVPGVAPHHADVVAFTARQLLDMLSPSNYPWTNPEVMRAAQASGGRSLIDGALNWRKDLCRRLALPGAVVAEPVGASYTPGKEVAVTPGQVVYRNALIELILYAPQGEKVYREPVLLVPSWIMKYYILDLSPHNSLVRYLVQQGHTVLMISWCNPGAEARDMGMEDYLQRGLFAALDQVHALCGGAPVHGVGYCLGGTLLSIGAAAMDSGEHPAHGKLATLTLLAAQTDFSDPGELGLFIDDSELAFLDALMWDQGYLNGDQMSASFQLLHARDLVWSRMMREYLLGERSAPNDLMAWNADSTRLPFRMHSEYLHGLFLHNDLAEGRYLVAGKPVALSDIHTPLFVLGTERDHVSPWRSVYKIHLLCGAPFDFVLASGGHNAGVVSEPGHANRSYRIRPAHRSPNGYSSPDEWLGQSESIEGSWWPHWQQWLLRHSDRQRAAPPVVAPEQVLGRAPGSFVVQR</sequence>
<dbReference type="Pfam" id="PF07167">
    <property type="entry name" value="PhaC_N"/>
    <property type="match status" value="1"/>
</dbReference>
<name>A0A7X4HAN3_9BURK</name>
<dbReference type="EMBL" id="WWCU01000004">
    <property type="protein sequence ID" value="MYN06770.1"/>
    <property type="molecule type" value="Genomic_DNA"/>
</dbReference>
<dbReference type="PANTHER" id="PTHR36837:SF5">
    <property type="entry name" value="POLY-3-HYDROXYBUTYRATE SYNTHASE"/>
    <property type="match status" value="1"/>
</dbReference>
<feature type="domain" description="Poly-beta-hydroxybutyrate polymerase N-terminal" evidence="4">
    <location>
        <begin position="24"/>
        <end position="64"/>
    </location>
</feature>
<dbReference type="GO" id="GO:0016787">
    <property type="term" value="F:hydrolase activity"/>
    <property type="evidence" value="ECO:0007669"/>
    <property type="project" value="UniProtKB-KW"/>
</dbReference>
<proteinExistence type="predicted"/>
<reference evidence="5 6" key="1">
    <citation type="submission" date="2019-12" db="EMBL/GenBank/DDBJ databases">
        <title>Novel species isolated from a subtropical stream in China.</title>
        <authorList>
            <person name="Lu H."/>
        </authorList>
    </citation>
    <scope>NUCLEOTIDE SEQUENCE [LARGE SCALE GENOMIC DNA]</scope>
    <source>
        <strain evidence="5 6">FT127W</strain>
    </source>
</reference>
<evidence type="ECO:0000259" key="4">
    <source>
        <dbReference type="Pfam" id="PF12551"/>
    </source>
</evidence>
<gene>
    <name evidence="5" type="ORF">GTP77_05405</name>
</gene>
<dbReference type="InterPro" id="IPR010941">
    <property type="entry name" value="PhaC_N"/>
</dbReference>
<accession>A0A7X4HAN3</accession>
<dbReference type="SUPFAM" id="SSF53474">
    <property type="entry name" value="alpha/beta-Hydrolases"/>
    <property type="match status" value="1"/>
</dbReference>
<protein>
    <submittedName>
        <fullName evidence="5">Alpha/beta fold hydrolase</fullName>
    </submittedName>
</protein>